<dbReference type="Gene3D" id="3.40.50.720">
    <property type="entry name" value="NAD(P)-binding Rossmann-like Domain"/>
    <property type="match status" value="1"/>
</dbReference>
<sequence>MDSAPPRISTYENQLEEADVQGPTRIEGSVALVTGANRGIGRAITEALLERGATKVYATARDPKTLAVLQERYGSRVAALRLDVTDADQVAEVAREAADVDVLFNNAGAFEPTELTDEAIVEVARREMEVNYFGALRMLRGFGDALVRRGGAIVNVGSAAGLSNVPLQSTYSASKAALHSLTQASRALLAGRRVRVHGVYPGPVDTDMTKDLPPQFEKTPPEVVANAILDGVEAGDEDIFPDRFALTFGEQFHSSPKSVERQLAAIVATPA</sequence>
<feature type="domain" description="Ketoreductase" evidence="4">
    <location>
        <begin position="29"/>
        <end position="206"/>
    </location>
</feature>
<dbReference type="PANTHER" id="PTHR44196:SF1">
    <property type="entry name" value="DEHYDROGENASE_REDUCTASE SDR FAMILY MEMBER 7B"/>
    <property type="match status" value="1"/>
</dbReference>
<protein>
    <submittedName>
        <fullName evidence="5">SDR family oxidoreductase</fullName>
    </submittedName>
</protein>
<dbReference type="PANTHER" id="PTHR44196">
    <property type="entry name" value="DEHYDROGENASE/REDUCTASE SDR FAMILY MEMBER 7B"/>
    <property type="match status" value="1"/>
</dbReference>
<dbReference type="Pfam" id="PF00106">
    <property type="entry name" value="adh_short"/>
    <property type="match status" value="1"/>
</dbReference>
<evidence type="ECO:0000256" key="1">
    <source>
        <dbReference type="ARBA" id="ARBA00006484"/>
    </source>
</evidence>
<dbReference type="SMART" id="SM00822">
    <property type="entry name" value="PKS_KR"/>
    <property type="match status" value="1"/>
</dbReference>
<dbReference type="SUPFAM" id="SSF51735">
    <property type="entry name" value="NAD(P)-binding Rossmann-fold domains"/>
    <property type="match status" value="1"/>
</dbReference>
<dbReference type="InterPro" id="IPR002347">
    <property type="entry name" value="SDR_fam"/>
</dbReference>
<comment type="caution">
    <text evidence="5">The sequence shown here is derived from an EMBL/GenBank/DDBJ whole genome shotgun (WGS) entry which is preliminary data.</text>
</comment>
<keyword evidence="2" id="KW-0560">Oxidoreductase</keyword>
<comment type="similarity">
    <text evidence="1 3">Belongs to the short-chain dehydrogenases/reductases (SDR) family.</text>
</comment>
<dbReference type="NCBIfam" id="NF006118">
    <property type="entry name" value="PRK08264.1-4"/>
    <property type="match status" value="1"/>
</dbReference>
<dbReference type="InterPro" id="IPR036291">
    <property type="entry name" value="NAD(P)-bd_dom_sf"/>
</dbReference>
<evidence type="ECO:0000313" key="5">
    <source>
        <dbReference type="EMBL" id="GAA5124481.1"/>
    </source>
</evidence>
<gene>
    <name evidence="5" type="ORF">GCM10023320_37640</name>
</gene>
<evidence type="ECO:0000313" key="6">
    <source>
        <dbReference type="Proteomes" id="UP001500804"/>
    </source>
</evidence>
<name>A0ABP9NKF5_9PSEU</name>
<evidence type="ECO:0000256" key="2">
    <source>
        <dbReference type="ARBA" id="ARBA00023002"/>
    </source>
</evidence>
<dbReference type="PRINTS" id="PR00081">
    <property type="entry name" value="GDHRDH"/>
</dbReference>
<dbReference type="PRINTS" id="PR00080">
    <property type="entry name" value="SDRFAMILY"/>
</dbReference>
<keyword evidence="6" id="KW-1185">Reference proteome</keyword>
<dbReference type="Proteomes" id="UP001500804">
    <property type="component" value="Unassembled WGS sequence"/>
</dbReference>
<organism evidence="5 6">
    <name type="scientific">Pseudonocardia adelaidensis</name>
    <dbReference type="NCBI Taxonomy" id="648754"/>
    <lineage>
        <taxon>Bacteria</taxon>
        <taxon>Bacillati</taxon>
        <taxon>Actinomycetota</taxon>
        <taxon>Actinomycetes</taxon>
        <taxon>Pseudonocardiales</taxon>
        <taxon>Pseudonocardiaceae</taxon>
        <taxon>Pseudonocardia</taxon>
    </lineage>
</organism>
<accession>A0ABP9NKF5</accession>
<dbReference type="InterPro" id="IPR057326">
    <property type="entry name" value="KR_dom"/>
</dbReference>
<evidence type="ECO:0000256" key="3">
    <source>
        <dbReference type="RuleBase" id="RU000363"/>
    </source>
</evidence>
<evidence type="ECO:0000259" key="4">
    <source>
        <dbReference type="SMART" id="SM00822"/>
    </source>
</evidence>
<proteinExistence type="inferred from homology"/>
<dbReference type="EMBL" id="BAABJO010000013">
    <property type="protein sequence ID" value="GAA5124481.1"/>
    <property type="molecule type" value="Genomic_DNA"/>
</dbReference>
<reference evidence="6" key="1">
    <citation type="journal article" date="2019" name="Int. J. Syst. Evol. Microbiol.">
        <title>The Global Catalogue of Microorganisms (GCM) 10K type strain sequencing project: providing services to taxonomists for standard genome sequencing and annotation.</title>
        <authorList>
            <consortium name="The Broad Institute Genomics Platform"/>
            <consortium name="The Broad Institute Genome Sequencing Center for Infectious Disease"/>
            <person name="Wu L."/>
            <person name="Ma J."/>
        </authorList>
    </citation>
    <scope>NUCLEOTIDE SEQUENCE [LARGE SCALE GENOMIC DNA]</scope>
    <source>
        <strain evidence="6">JCM 18302</strain>
    </source>
</reference>